<evidence type="ECO:0000313" key="2">
    <source>
        <dbReference type="Proteomes" id="UP000811609"/>
    </source>
</evidence>
<reference evidence="1" key="1">
    <citation type="submission" date="2020-12" db="EMBL/GenBank/DDBJ databases">
        <title>WGS assembly of Carya illinoinensis cv. Pawnee.</title>
        <authorList>
            <person name="Platts A."/>
            <person name="Shu S."/>
            <person name="Wright S."/>
            <person name="Barry K."/>
            <person name="Edger P."/>
            <person name="Pires J.C."/>
            <person name="Schmutz J."/>
        </authorList>
    </citation>
    <scope>NUCLEOTIDE SEQUENCE</scope>
    <source>
        <tissue evidence="1">Leaf</tissue>
    </source>
</reference>
<dbReference type="AlphaFoldDB" id="A0A8T1QC79"/>
<organism evidence="1 2">
    <name type="scientific">Carya illinoinensis</name>
    <name type="common">Pecan</name>
    <dbReference type="NCBI Taxonomy" id="32201"/>
    <lineage>
        <taxon>Eukaryota</taxon>
        <taxon>Viridiplantae</taxon>
        <taxon>Streptophyta</taxon>
        <taxon>Embryophyta</taxon>
        <taxon>Tracheophyta</taxon>
        <taxon>Spermatophyta</taxon>
        <taxon>Magnoliopsida</taxon>
        <taxon>eudicotyledons</taxon>
        <taxon>Gunneridae</taxon>
        <taxon>Pentapetalae</taxon>
        <taxon>rosids</taxon>
        <taxon>fabids</taxon>
        <taxon>Fagales</taxon>
        <taxon>Juglandaceae</taxon>
        <taxon>Carya</taxon>
    </lineage>
</organism>
<evidence type="ECO:0000313" key="1">
    <source>
        <dbReference type="EMBL" id="KAG6651985.1"/>
    </source>
</evidence>
<protein>
    <submittedName>
        <fullName evidence="1">Uncharacterized protein</fullName>
    </submittedName>
</protein>
<name>A0A8T1QC79_CARIL</name>
<keyword evidence="2" id="KW-1185">Reference proteome</keyword>
<dbReference type="EMBL" id="CM031814">
    <property type="protein sequence ID" value="KAG6651985.1"/>
    <property type="molecule type" value="Genomic_DNA"/>
</dbReference>
<comment type="caution">
    <text evidence="1">The sequence shown here is derived from an EMBL/GenBank/DDBJ whole genome shotgun (WGS) entry which is preliminary data.</text>
</comment>
<proteinExistence type="predicted"/>
<dbReference type="Proteomes" id="UP000811609">
    <property type="component" value="Chromosome 6"/>
</dbReference>
<accession>A0A8T1QC79</accession>
<sequence length="78" mass="8969">MLYSLLPKPCDNSPSLQVGKIFTKLMIHLPGSFLCSLPLPTDQDFHHRRKGCYGRNPLAEFRLQLGNIKYVVDLRRGR</sequence>
<gene>
    <name evidence="1" type="ORF">CIPAW_06G151700</name>
</gene>